<reference evidence="1" key="1">
    <citation type="submission" date="2020-01" db="EMBL/GenBank/DDBJ databases">
        <authorList>
            <person name="Meier V. D."/>
            <person name="Meier V D."/>
        </authorList>
    </citation>
    <scope>NUCLEOTIDE SEQUENCE</scope>
    <source>
        <strain evidence="1">HLG_WM_MAG_12</strain>
    </source>
</reference>
<name>A0A6S6SXQ2_9BACT</name>
<proteinExistence type="predicted"/>
<gene>
    <name evidence="1" type="ORF">HELGO_WM20344</name>
</gene>
<dbReference type="EMBL" id="CACVAW010000043">
    <property type="protein sequence ID" value="CAA6810932.1"/>
    <property type="molecule type" value="Genomic_DNA"/>
</dbReference>
<accession>A0A6S6SXQ2</accession>
<organism evidence="1">
    <name type="scientific">uncultured Campylobacterales bacterium</name>
    <dbReference type="NCBI Taxonomy" id="352960"/>
    <lineage>
        <taxon>Bacteria</taxon>
        <taxon>Pseudomonadati</taxon>
        <taxon>Campylobacterota</taxon>
        <taxon>Epsilonproteobacteria</taxon>
        <taxon>Campylobacterales</taxon>
        <taxon>environmental samples</taxon>
    </lineage>
</organism>
<evidence type="ECO:0000313" key="1">
    <source>
        <dbReference type="EMBL" id="CAA6810932.1"/>
    </source>
</evidence>
<sequence>MKTITIKIEDTIYDKFKWLLSHFTKDEAYIVEDFDYISKEDIHKLEKISNEYKNGNRNDFEEYSL</sequence>
<protein>
    <submittedName>
        <fullName evidence="1">Uncharacterized protein</fullName>
    </submittedName>
</protein>
<dbReference type="AlphaFoldDB" id="A0A6S6SXQ2"/>